<feature type="compositionally biased region" description="Low complexity" evidence="4">
    <location>
        <begin position="684"/>
        <end position="699"/>
    </location>
</feature>
<proteinExistence type="inferred from homology"/>
<dbReference type="Pfam" id="PF25789">
    <property type="entry name" value="TPR_NAA35"/>
    <property type="match status" value="1"/>
</dbReference>
<gene>
    <name evidence="7" type="ORF">C9374_004852</name>
</gene>
<organism evidence="7 8">
    <name type="scientific">Naegleria lovaniensis</name>
    <name type="common">Amoeba</name>
    <dbReference type="NCBI Taxonomy" id="51637"/>
    <lineage>
        <taxon>Eukaryota</taxon>
        <taxon>Discoba</taxon>
        <taxon>Heterolobosea</taxon>
        <taxon>Tetramitia</taxon>
        <taxon>Eutetramitia</taxon>
        <taxon>Vahlkampfiidae</taxon>
        <taxon>Naegleria</taxon>
    </lineage>
</organism>
<evidence type="ECO:0000256" key="4">
    <source>
        <dbReference type="SAM" id="MobiDB-lite"/>
    </source>
</evidence>
<evidence type="ECO:0000256" key="3">
    <source>
        <dbReference type="ARBA" id="ARBA00022490"/>
    </source>
</evidence>
<dbReference type="EMBL" id="PYSW02000022">
    <property type="protein sequence ID" value="KAG2382885.1"/>
    <property type="molecule type" value="Genomic_DNA"/>
</dbReference>
<comment type="similarity">
    <text evidence="2">Belongs to the MAK10 family.</text>
</comment>
<dbReference type="GO" id="GO:0031417">
    <property type="term" value="C:NatC complex"/>
    <property type="evidence" value="ECO:0007669"/>
    <property type="project" value="InterPro"/>
</dbReference>
<evidence type="ECO:0000256" key="2">
    <source>
        <dbReference type="ARBA" id="ARBA00006289"/>
    </source>
</evidence>
<dbReference type="AlphaFoldDB" id="A0AA88GMA1"/>
<keyword evidence="3" id="KW-0963">Cytoplasm</keyword>
<evidence type="ECO:0000256" key="1">
    <source>
        <dbReference type="ARBA" id="ARBA00004496"/>
    </source>
</evidence>
<evidence type="ECO:0000313" key="7">
    <source>
        <dbReference type="EMBL" id="KAG2382885.1"/>
    </source>
</evidence>
<feature type="region of interest" description="Disordered" evidence="4">
    <location>
        <begin position="684"/>
        <end position="706"/>
    </location>
</feature>
<dbReference type="PANTHER" id="PTHR21373:SF0">
    <property type="entry name" value="N-ALPHA-ACETYLTRANSFERASE 35, NATC AUXILIARY SUBUNIT"/>
    <property type="match status" value="1"/>
</dbReference>
<comment type="caution">
    <text evidence="7">The sequence shown here is derived from an EMBL/GenBank/DDBJ whole genome shotgun (WGS) entry which is preliminary data.</text>
</comment>
<sequence length="730" mass="84728">MKKSTTAWTDVTDLLRKTTEQYCSEGEMLHGPGFNLHDVLSVTEIGDPKMDTFLNGPNKEYVYWPKDRFLEGLMKPVNELNLKQIIYMMDELICAVFTWYEGWTLAQTLLTCEYLHHLQHLEQHSDYSDPNNIVKYFHAFCNGILLLKTKVEYVMARTSCRESEEFSYDSCGFPEVQLMESETNVMERFDKLETELSNRVSFLTGKQTTQSFELFQGDKLLEEAITNAILSRISFIKNFILVHGCLSSVTSPQVNNCKKSITTCLTLLKSIKEEREALEIENHNIGFDKHIALLASFTSPLKPIELFSFDISYDAATAFLNEMNHILGVRQCQNLNQLIHFYKLFSFQNQNNSVVSRAYLFYITFSDDMIFGKYKLSTWIEKHLETEIISITDKHLQEMKKQAKKPEPLYQEWITALSYLILKLLNGYTHNKSRLRRVLANLIPDLGTAEQRSELIDVTWLNIDVRNHELVRKSDYMFSFSLFMIDFICEIMHQYLLLGFELDLYHHSELVQVAWYIDYITKIRSMNMNNLYAKKKKTAGAPLNRYQLYSKLTSEVHNLYYRGLCRFILAINKKGLYTNMSAEKEYPLASDELIFTNRFKPFYSTNQPPPVTFEHYLIANNLTHVSEKDLFDSAKDHFDAAVKAVDTILQQDIKLAPYEKQHLEWIQKSAKTNSVSVFVFSKHPPVTSSSSSSSSDTTPSPQPHIMPIYDLSVSKYYPVLKPPKKEVTKK</sequence>
<dbReference type="GeneID" id="68097307"/>
<dbReference type="InterPro" id="IPR007244">
    <property type="entry name" value="Naa35_N"/>
</dbReference>
<dbReference type="InterPro" id="IPR057983">
    <property type="entry name" value="NAA35-like_N"/>
</dbReference>
<dbReference type="Pfam" id="PF04112">
    <property type="entry name" value="Mak10"/>
    <property type="match status" value="1"/>
</dbReference>
<dbReference type="RefSeq" id="XP_044548564.1">
    <property type="nucleotide sequence ID" value="XM_044694537.1"/>
</dbReference>
<accession>A0AA88GMA1</accession>
<dbReference type="Proteomes" id="UP000816034">
    <property type="component" value="Unassembled WGS sequence"/>
</dbReference>
<protein>
    <submittedName>
        <fullName evidence="7">Uncharacterized protein</fullName>
    </submittedName>
</protein>
<comment type="subcellular location">
    <subcellularLocation>
        <location evidence="1">Cytoplasm</location>
    </subcellularLocation>
</comment>
<evidence type="ECO:0000259" key="6">
    <source>
        <dbReference type="Pfam" id="PF25789"/>
    </source>
</evidence>
<keyword evidence="8" id="KW-1185">Reference proteome</keyword>
<dbReference type="PANTHER" id="PTHR21373">
    <property type="entry name" value="GLUCOSE REPRESSIBLE PROTEIN MAK10"/>
    <property type="match status" value="1"/>
</dbReference>
<evidence type="ECO:0000259" key="5">
    <source>
        <dbReference type="Pfam" id="PF04112"/>
    </source>
</evidence>
<reference evidence="7 8" key="1">
    <citation type="journal article" date="2018" name="BMC Genomics">
        <title>The genome of Naegleria lovaniensis, the basis for a comparative approach to unravel pathogenicity factors of the human pathogenic amoeba N. fowleri.</title>
        <authorList>
            <person name="Liechti N."/>
            <person name="Schurch N."/>
            <person name="Bruggmann R."/>
            <person name="Wittwer M."/>
        </authorList>
    </citation>
    <scope>NUCLEOTIDE SEQUENCE [LARGE SCALE GENOMIC DNA]</scope>
    <source>
        <strain evidence="7 8">ATCC 30569</strain>
    </source>
</reference>
<feature type="domain" description="NAA35-like TPR repeats" evidence="6">
    <location>
        <begin position="326"/>
        <end position="719"/>
    </location>
</feature>
<dbReference type="InterPro" id="IPR057982">
    <property type="entry name" value="TPR_NAA35"/>
</dbReference>
<evidence type="ECO:0000313" key="8">
    <source>
        <dbReference type="Proteomes" id="UP000816034"/>
    </source>
</evidence>
<name>A0AA88GMA1_NAELO</name>
<feature type="domain" description="NAA35-like N-terminal" evidence="5">
    <location>
        <begin position="25"/>
        <end position="180"/>
    </location>
</feature>